<reference evidence="1" key="1">
    <citation type="journal article" date="2015" name="Proc. Natl. Acad. Sci. U.S.A.">
        <title>Networks of energetic and metabolic interactions define dynamics in microbial communities.</title>
        <authorList>
            <person name="Embree M."/>
            <person name="Liu J.K."/>
            <person name="Al-Bassam M.M."/>
            <person name="Zengler K."/>
        </authorList>
    </citation>
    <scope>NUCLEOTIDE SEQUENCE</scope>
</reference>
<dbReference type="EMBL" id="LNQE01001403">
    <property type="protein sequence ID" value="KUG18090.1"/>
    <property type="molecule type" value="Genomic_DNA"/>
</dbReference>
<evidence type="ECO:0000313" key="1">
    <source>
        <dbReference type="EMBL" id="KUG18090.1"/>
    </source>
</evidence>
<accession>A0A0W8FB81</accession>
<organism evidence="1">
    <name type="scientific">hydrocarbon metagenome</name>
    <dbReference type="NCBI Taxonomy" id="938273"/>
    <lineage>
        <taxon>unclassified sequences</taxon>
        <taxon>metagenomes</taxon>
        <taxon>ecological metagenomes</taxon>
    </lineage>
</organism>
<dbReference type="AlphaFoldDB" id="A0A0W8FB81"/>
<sequence>MNSVCQRFRDHYATLGALLRSTSRVYQFYYFASLRSFALSELN</sequence>
<protein>
    <submittedName>
        <fullName evidence="1">Uncharacterized protein</fullName>
    </submittedName>
</protein>
<name>A0A0W8FB81_9ZZZZ</name>
<gene>
    <name evidence="1" type="ORF">ASZ90_012216</name>
</gene>
<comment type="caution">
    <text evidence="1">The sequence shown here is derived from an EMBL/GenBank/DDBJ whole genome shotgun (WGS) entry which is preliminary data.</text>
</comment>
<proteinExistence type="predicted"/>